<dbReference type="EMBL" id="CP104694">
    <property type="protein sequence ID" value="UXI69659.1"/>
    <property type="molecule type" value="Genomic_DNA"/>
</dbReference>
<accession>A0ABY6BIG6</accession>
<evidence type="ECO:0000313" key="2">
    <source>
        <dbReference type="EMBL" id="UXI69659.1"/>
    </source>
</evidence>
<proteinExistence type="predicted"/>
<dbReference type="Proteomes" id="UP001064632">
    <property type="component" value="Chromosome"/>
</dbReference>
<evidence type="ECO:0000259" key="1">
    <source>
        <dbReference type="Pfam" id="PF03872"/>
    </source>
</evidence>
<evidence type="ECO:0000313" key="3">
    <source>
        <dbReference type="Proteomes" id="UP001064632"/>
    </source>
</evidence>
<keyword evidence="3" id="KW-1185">Reference proteome</keyword>
<dbReference type="SUPFAM" id="SSF89069">
    <property type="entry name" value="N-terminal, cytoplasmic domain of anti-sigmaE factor RseA"/>
    <property type="match status" value="1"/>
</dbReference>
<gene>
    <name evidence="2" type="ORF">N4264_08520</name>
</gene>
<sequence>MSADIKQELSALMDGEADRDSARFVLRSVDRDQALAAAWTRYHVARDCLRQQPIVSARAGFADSVMARLEAESAAPATDNGRHWLRYAGGGAIAAAVAAIAVIASNPAQPPPVPSAPGMVAATTAPPVAAPIQPAVPYNESALLPAVSPALSQPVSATISGRTYFAPGYLAAPASKSLRAAEPAIFTTTNANGVQYVLMIVPGREARPVDVDASRMPPQQ</sequence>
<dbReference type="InterPro" id="IPR052383">
    <property type="entry name" value="Anti-sigma-E_RseA-like"/>
</dbReference>
<dbReference type="PANTHER" id="PTHR38104">
    <property type="match status" value="1"/>
</dbReference>
<dbReference type="Gene3D" id="1.10.10.880">
    <property type="entry name" value="Anti sigma-E protein RseA, N-terminal domain"/>
    <property type="match status" value="1"/>
</dbReference>
<name>A0ABY6BIG6_9GAMM</name>
<dbReference type="PANTHER" id="PTHR38104:SF1">
    <property type="entry name" value="ANTI-SIGMA-E FACTOR RSEA"/>
    <property type="match status" value="1"/>
</dbReference>
<organism evidence="2 3">
    <name type="scientific">Tahibacter amnicola</name>
    <dbReference type="NCBI Taxonomy" id="2976241"/>
    <lineage>
        <taxon>Bacteria</taxon>
        <taxon>Pseudomonadati</taxon>
        <taxon>Pseudomonadota</taxon>
        <taxon>Gammaproteobacteria</taxon>
        <taxon>Lysobacterales</taxon>
        <taxon>Rhodanobacteraceae</taxon>
        <taxon>Tahibacter</taxon>
    </lineage>
</organism>
<dbReference type="RefSeq" id="WP_261696612.1">
    <property type="nucleotide sequence ID" value="NZ_CP104694.1"/>
</dbReference>
<reference evidence="2" key="1">
    <citation type="submission" date="2022-09" db="EMBL/GenBank/DDBJ databases">
        <title>Tahibacter sp. nov., isolated from a fresh water.</title>
        <authorList>
            <person name="Baek J.H."/>
            <person name="Lee J.K."/>
            <person name="Kim J.M."/>
            <person name="Jeon C.O."/>
        </authorList>
    </citation>
    <scope>NUCLEOTIDE SEQUENCE</scope>
    <source>
        <strain evidence="2">W38</strain>
    </source>
</reference>
<dbReference type="InterPro" id="IPR036147">
    <property type="entry name" value="Anti-sigma_E_RseA_N_sf"/>
</dbReference>
<dbReference type="Pfam" id="PF03872">
    <property type="entry name" value="RseA_N"/>
    <property type="match status" value="1"/>
</dbReference>
<dbReference type="InterPro" id="IPR005572">
    <property type="entry name" value="Anti-sigma_E_RseA_N"/>
</dbReference>
<protein>
    <submittedName>
        <fullName evidence="2">Sigma-E factor negative regulatory protein</fullName>
    </submittedName>
</protein>
<dbReference type="CDD" id="cd16328">
    <property type="entry name" value="RseA_N"/>
    <property type="match status" value="1"/>
</dbReference>
<feature type="domain" description="Anti sigma-E protein RseA N-terminal" evidence="1">
    <location>
        <begin position="6"/>
        <end position="79"/>
    </location>
</feature>